<feature type="signal peptide" evidence="1">
    <location>
        <begin position="1"/>
        <end position="19"/>
    </location>
</feature>
<dbReference type="AlphaFoldDB" id="A0A4Y8WFA5"/>
<dbReference type="OrthoDB" id="5875349at2"/>
<organism evidence="2 3">
    <name type="scientific">Vibrio ouci</name>
    <dbReference type="NCBI Taxonomy" id="2499078"/>
    <lineage>
        <taxon>Bacteria</taxon>
        <taxon>Pseudomonadati</taxon>
        <taxon>Pseudomonadota</taxon>
        <taxon>Gammaproteobacteria</taxon>
        <taxon>Vibrionales</taxon>
        <taxon>Vibrionaceae</taxon>
        <taxon>Vibrio</taxon>
    </lineage>
</organism>
<name>A0A4Y8WFA5_9VIBR</name>
<proteinExistence type="predicted"/>
<gene>
    <name evidence="2" type="ORF">ELS82_12465</name>
</gene>
<evidence type="ECO:0000313" key="2">
    <source>
        <dbReference type="EMBL" id="TFH91285.1"/>
    </source>
</evidence>
<evidence type="ECO:0000256" key="1">
    <source>
        <dbReference type="SAM" id="SignalP"/>
    </source>
</evidence>
<comment type="caution">
    <text evidence="2">The sequence shown here is derived from an EMBL/GenBank/DDBJ whole genome shotgun (WGS) entry which is preliminary data.</text>
</comment>
<keyword evidence="3" id="KW-1185">Reference proteome</keyword>
<reference evidence="2 3" key="1">
    <citation type="submission" date="2019-01" db="EMBL/GenBank/DDBJ databases">
        <title>Vibrio BEI176 sp. nov, a marine bacterium isolated from China: eastern marignal seas.</title>
        <authorList>
            <person name="Li B."/>
        </authorList>
    </citation>
    <scope>NUCLEOTIDE SEQUENCE [LARGE SCALE GENOMIC DNA]</scope>
    <source>
        <strain evidence="2 3">BEI176</strain>
    </source>
</reference>
<dbReference type="RefSeq" id="WP_134835756.1">
    <property type="nucleotide sequence ID" value="NZ_SATR01000017.1"/>
</dbReference>
<sequence>MKRITFLSLAMVFSIFAHANLIVDKSGVDEKDYVYDMHQCENLAGGVKKETRSRGAVGGALKGAAVGAAGNAIAGGSGSQGAKTGAAVGGAVGVVGGSRDRRANQAAYESEQHTVMRNCMTNRGYTVLN</sequence>
<accession>A0A4Y8WFA5</accession>
<keyword evidence="1" id="KW-0732">Signal</keyword>
<protein>
    <submittedName>
        <fullName evidence="2">Glycine zipper family protein</fullName>
    </submittedName>
</protein>
<feature type="chain" id="PRO_5021266607" evidence="1">
    <location>
        <begin position="20"/>
        <end position="129"/>
    </location>
</feature>
<dbReference type="Proteomes" id="UP000297753">
    <property type="component" value="Unassembled WGS sequence"/>
</dbReference>
<evidence type="ECO:0000313" key="3">
    <source>
        <dbReference type="Proteomes" id="UP000297753"/>
    </source>
</evidence>
<dbReference type="EMBL" id="SATR01000017">
    <property type="protein sequence ID" value="TFH91285.1"/>
    <property type="molecule type" value="Genomic_DNA"/>
</dbReference>